<reference evidence="2" key="1">
    <citation type="submission" date="2016-01" db="EMBL/GenBank/DDBJ databases">
        <authorList>
            <person name="Peeters C."/>
        </authorList>
    </citation>
    <scope>NUCLEOTIDE SEQUENCE [LARGE SCALE GENOMIC DNA]</scope>
    <source>
        <strain evidence="2">LMG 22934</strain>
    </source>
</reference>
<organism evidence="2 3">
    <name type="scientific">Caballeronia humi</name>
    <dbReference type="NCBI Taxonomy" id="326474"/>
    <lineage>
        <taxon>Bacteria</taxon>
        <taxon>Pseudomonadati</taxon>
        <taxon>Pseudomonadota</taxon>
        <taxon>Betaproteobacteria</taxon>
        <taxon>Burkholderiales</taxon>
        <taxon>Burkholderiaceae</taxon>
        <taxon>Caballeronia</taxon>
    </lineage>
</organism>
<protein>
    <submittedName>
        <fullName evidence="2">Uncharacterized protein</fullName>
    </submittedName>
</protein>
<accession>A0A158JIP4</accession>
<feature type="compositionally biased region" description="Basic residues" evidence="1">
    <location>
        <begin position="55"/>
        <end position="76"/>
    </location>
</feature>
<name>A0A158JIP4_9BURK</name>
<dbReference type="AlphaFoldDB" id="A0A158JIP4"/>
<dbReference type="EMBL" id="FCNW02000116">
    <property type="protein sequence ID" value="SAL68716.1"/>
    <property type="molecule type" value="Genomic_DNA"/>
</dbReference>
<evidence type="ECO:0000313" key="2">
    <source>
        <dbReference type="EMBL" id="SAL68716.1"/>
    </source>
</evidence>
<comment type="caution">
    <text evidence="2">The sequence shown here is derived from an EMBL/GenBank/DDBJ whole genome shotgun (WGS) entry which is preliminary data.</text>
</comment>
<evidence type="ECO:0000256" key="1">
    <source>
        <dbReference type="SAM" id="MobiDB-lite"/>
    </source>
</evidence>
<sequence length="198" mass="21913">MEGHPKKIKTRDRAHVPRVSRLTLRRFRSRGQRLSTLHTRSRCAGTRRTAWTSKQHTRSAHGSPRRTRCRAPRRHAPLPADSWRSRDWYDDIARRRSSTYRARAVHEGIEHAIGCIATQAGAACQGIDHESRQVRNSSIHSIRKSVPPSSAASVAACEIVLGFDVLCDCGVCIARISHAGPPASRCASPSSNTPSIRG</sequence>
<evidence type="ECO:0000313" key="3">
    <source>
        <dbReference type="Proteomes" id="UP000054977"/>
    </source>
</evidence>
<dbReference type="Proteomes" id="UP000054977">
    <property type="component" value="Unassembled WGS sequence"/>
</dbReference>
<gene>
    <name evidence="2" type="ORF">AWB65_06747</name>
</gene>
<feature type="region of interest" description="Disordered" evidence="1">
    <location>
        <begin position="37"/>
        <end position="80"/>
    </location>
</feature>
<proteinExistence type="predicted"/>
<keyword evidence="3" id="KW-1185">Reference proteome</keyword>